<feature type="region of interest" description="Disordered" evidence="2">
    <location>
        <begin position="516"/>
        <end position="542"/>
    </location>
</feature>
<evidence type="ECO:0000313" key="5">
    <source>
        <dbReference type="Proteomes" id="UP001530293"/>
    </source>
</evidence>
<name>A0ABD3M0P7_9STRA</name>
<dbReference type="AlphaFoldDB" id="A0ABD3M0P7"/>
<keyword evidence="3" id="KW-0732">Signal</keyword>
<evidence type="ECO:0000256" key="3">
    <source>
        <dbReference type="SAM" id="SignalP"/>
    </source>
</evidence>
<organism evidence="4 5">
    <name type="scientific">Discostella pseudostelligera</name>
    <dbReference type="NCBI Taxonomy" id="259834"/>
    <lineage>
        <taxon>Eukaryota</taxon>
        <taxon>Sar</taxon>
        <taxon>Stramenopiles</taxon>
        <taxon>Ochrophyta</taxon>
        <taxon>Bacillariophyta</taxon>
        <taxon>Coscinodiscophyceae</taxon>
        <taxon>Thalassiosirophycidae</taxon>
        <taxon>Stephanodiscales</taxon>
        <taxon>Stephanodiscaceae</taxon>
        <taxon>Discostella</taxon>
    </lineage>
</organism>
<keyword evidence="1" id="KW-0175">Coiled coil</keyword>
<keyword evidence="5" id="KW-1185">Reference proteome</keyword>
<reference evidence="4 5" key="1">
    <citation type="submission" date="2024-10" db="EMBL/GenBank/DDBJ databases">
        <title>Updated reference genomes for cyclostephanoid diatoms.</title>
        <authorList>
            <person name="Roberts W.R."/>
            <person name="Alverson A.J."/>
        </authorList>
    </citation>
    <scope>NUCLEOTIDE SEQUENCE [LARGE SCALE GENOMIC DNA]</scope>
    <source>
        <strain evidence="4 5">AJA232-27</strain>
    </source>
</reference>
<dbReference type="Proteomes" id="UP001530293">
    <property type="component" value="Unassembled WGS sequence"/>
</dbReference>
<dbReference type="EMBL" id="JALLBG020000263">
    <property type="protein sequence ID" value="KAL3757546.1"/>
    <property type="molecule type" value="Genomic_DNA"/>
</dbReference>
<feature type="coiled-coil region" evidence="1">
    <location>
        <begin position="152"/>
        <end position="187"/>
    </location>
</feature>
<evidence type="ECO:0000256" key="2">
    <source>
        <dbReference type="SAM" id="MobiDB-lite"/>
    </source>
</evidence>
<comment type="caution">
    <text evidence="4">The sequence shown here is derived from an EMBL/GenBank/DDBJ whole genome shotgun (WGS) entry which is preliminary data.</text>
</comment>
<evidence type="ECO:0000313" key="4">
    <source>
        <dbReference type="EMBL" id="KAL3757546.1"/>
    </source>
</evidence>
<evidence type="ECO:0000256" key="1">
    <source>
        <dbReference type="SAM" id="Coils"/>
    </source>
</evidence>
<sequence length="542" mass="59673">MQLARLPAFTSTTLAAAAIVLPYTSGFAPCSVQRIIAERNVVNNKKSRSISLLHGIMDEVNSGAFDLSDLLKSDGDDELSSSEMEKAYEMFLGQLVFSSNDPRIDIMDNYELCSDPQWLTWLDRKINNTRDVEEKVALRDLRDMIIDIKKRVELSQAAEERLAQEAEEAEQNRIAAAEAEMEKGRAMSGTDVLKKAAAVDTAGVDAMVKDQNAAGTVRKTFYEKELTPEIRTSYEDMCSKVLPPYRAGDTPASIVFNYYDQFDAQFIKVLNERAMNGDAGSQAVLDALAMEQQKRVAAATESLKEVLSKGDPMRMEGAIVKLAKEGKIDEPFLLLLEANADQARAAGATGPAELMDKLRKRAMGEKDKQSASKEIKLLRQLLREPDANKREVLLTDAFTPKEALIVPGTAANAAKAIDGEAPDEEKPLPDVPPPDFINCCKAVLLNFGNLNIDEERGDLSVQIKRIASEAEVVATRIYGKGMTAREQQDRAWKEQTTSIFDLEQLEIEAERRGETAPWANPNAGDELFPGFGPDGKMQIGGT</sequence>
<feature type="signal peptide" evidence="3">
    <location>
        <begin position="1"/>
        <end position="26"/>
    </location>
</feature>
<proteinExistence type="predicted"/>
<feature type="chain" id="PRO_5044882252" evidence="3">
    <location>
        <begin position="27"/>
        <end position="542"/>
    </location>
</feature>
<gene>
    <name evidence="4" type="ORF">ACHAWU_010178</name>
</gene>
<accession>A0ABD3M0P7</accession>
<protein>
    <submittedName>
        <fullName evidence="4">Uncharacterized protein</fullName>
    </submittedName>
</protein>